<protein>
    <submittedName>
        <fullName evidence="8">DNA-binding transcriptional MocR family regulator</fullName>
    </submittedName>
</protein>
<dbReference type="InterPro" id="IPR015421">
    <property type="entry name" value="PyrdxlP-dep_Trfase_major"/>
</dbReference>
<dbReference type="InterPro" id="IPR015424">
    <property type="entry name" value="PyrdxlP-dep_Trfase"/>
</dbReference>
<dbReference type="EMBL" id="JAGGMS010000001">
    <property type="protein sequence ID" value="MBP2178940.1"/>
    <property type="molecule type" value="Genomic_DNA"/>
</dbReference>
<dbReference type="InterPro" id="IPR000524">
    <property type="entry name" value="Tscrpt_reg_HTH_GntR"/>
</dbReference>
<dbReference type="CDD" id="cd07377">
    <property type="entry name" value="WHTH_GntR"/>
    <property type="match status" value="1"/>
</dbReference>
<name>A0ABS4PJ46_9PSEU</name>
<dbReference type="InterPro" id="IPR051446">
    <property type="entry name" value="HTH_trans_reg/aminotransferase"/>
</dbReference>
<keyword evidence="4 8" id="KW-0238">DNA-binding</keyword>
<evidence type="ECO:0000256" key="6">
    <source>
        <dbReference type="ARBA" id="ARBA00023194"/>
    </source>
</evidence>
<evidence type="ECO:0000256" key="2">
    <source>
        <dbReference type="ARBA" id="ARBA00022898"/>
    </source>
</evidence>
<keyword evidence="9" id="KW-1185">Reference proteome</keyword>
<keyword evidence="6" id="KW-0045">Antibiotic biosynthesis</keyword>
<comment type="caution">
    <text evidence="8">The sequence shown here is derived from an EMBL/GenBank/DDBJ whole genome shotgun (WGS) entry which is preliminary data.</text>
</comment>
<reference evidence="8 9" key="1">
    <citation type="submission" date="2021-03" db="EMBL/GenBank/DDBJ databases">
        <title>Sequencing the genomes of 1000 actinobacteria strains.</title>
        <authorList>
            <person name="Klenk H.-P."/>
        </authorList>
    </citation>
    <scope>NUCLEOTIDE SEQUENCE [LARGE SCALE GENOMIC DNA]</scope>
    <source>
        <strain evidence="8 9">DSM 45510</strain>
    </source>
</reference>
<organism evidence="8 9">
    <name type="scientific">Amycolatopsis magusensis</name>
    <dbReference type="NCBI Taxonomy" id="882444"/>
    <lineage>
        <taxon>Bacteria</taxon>
        <taxon>Bacillati</taxon>
        <taxon>Actinomycetota</taxon>
        <taxon>Actinomycetes</taxon>
        <taxon>Pseudonocardiales</taxon>
        <taxon>Pseudonocardiaceae</taxon>
        <taxon>Amycolatopsis</taxon>
    </lineage>
</organism>
<evidence type="ECO:0000313" key="8">
    <source>
        <dbReference type="EMBL" id="MBP2178940.1"/>
    </source>
</evidence>
<evidence type="ECO:0000256" key="3">
    <source>
        <dbReference type="ARBA" id="ARBA00023015"/>
    </source>
</evidence>
<dbReference type="InterPro" id="IPR015422">
    <property type="entry name" value="PyrdxlP-dep_Trfase_small"/>
</dbReference>
<dbReference type="SUPFAM" id="SSF46785">
    <property type="entry name" value="Winged helix' DNA-binding domain"/>
    <property type="match status" value="1"/>
</dbReference>
<dbReference type="Gene3D" id="3.40.640.10">
    <property type="entry name" value="Type I PLP-dependent aspartate aminotransferase-like (Major domain)"/>
    <property type="match status" value="1"/>
</dbReference>
<evidence type="ECO:0000259" key="7">
    <source>
        <dbReference type="PROSITE" id="PS50949"/>
    </source>
</evidence>
<dbReference type="Pfam" id="PF00155">
    <property type="entry name" value="Aminotran_1_2"/>
    <property type="match status" value="1"/>
</dbReference>
<keyword evidence="5" id="KW-0804">Transcription</keyword>
<dbReference type="PANTHER" id="PTHR46577">
    <property type="entry name" value="HTH-TYPE TRANSCRIPTIONAL REGULATORY PROTEIN GABR"/>
    <property type="match status" value="1"/>
</dbReference>
<dbReference type="SMART" id="SM00345">
    <property type="entry name" value="HTH_GNTR"/>
    <property type="match status" value="1"/>
</dbReference>
<dbReference type="PANTHER" id="PTHR46577:SF1">
    <property type="entry name" value="HTH-TYPE TRANSCRIPTIONAL REGULATORY PROTEIN GABR"/>
    <property type="match status" value="1"/>
</dbReference>
<keyword evidence="3" id="KW-0805">Transcription regulation</keyword>
<evidence type="ECO:0000256" key="4">
    <source>
        <dbReference type="ARBA" id="ARBA00023125"/>
    </source>
</evidence>
<accession>A0ABS4PJ46</accession>
<gene>
    <name evidence="8" type="ORF">JOM49_000466</name>
</gene>
<dbReference type="GO" id="GO:0003677">
    <property type="term" value="F:DNA binding"/>
    <property type="evidence" value="ECO:0007669"/>
    <property type="project" value="UniProtKB-KW"/>
</dbReference>
<dbReference type="Pfam" id="PF00392">
    <property type="entry name" value="GntR"/>
    <property type="match status" value="1"/>
</dbReference>
<dbReference type="InterPro" id="IPR036390">
    <property type="entry name" value="WH_DNA-bd_sf"/>
</dbReference>
<dbReference type="RefSeq" id="WP_209662643.1">
    <property type="nucleotide sequence ID" value="NZ_JAGGMS010000001.1"/>
</dbReference>
<proteinExistence type="inferred from homology"/>
<keyword evidence="2" id="KW-0663">Pyridoxal phosphate</keyword>
<dbReference type="PROSITE" id="PS50949">
    <property type="entry name" value="HTH_GNTR"/>
    <property type="match status" value="1"/>
</dbReference>
<dbReference type="Gene3D" id="1.10.10.10">
    <property type="entry name" value="Winged helix-like DNA-binding domain superfamily/Winged helix DNA-binding domain"/>
    <property type="match status" value="1"/>
</dbReference>
<feature type="domain" description="HTH gntR-type" evidence="7">
    <location>
        <begin position="1"/>
        <end position="69"/>
    </location>
</feature>
<dbReference type="Proteomes" id="UP000741013">
    <property type="component" value="Unassembled WGS sequence"/>
</dbReference>
<dbReference type="InterPro" id="IPR004839">
    <property type="entry name" value="Aminotransferase_I/II_large"/>
</dbReference>
<sequence>MDDYRLIADRLAADIGEGRLRPGDRLPPQRRFAREHGIAPSTATRVYSELVRRGLAVGEVGRGTFIRAASPPADPALADPAAAPIDLELNFPLLPEQAELLAKSLSGLLRPEALGEGLRPTTPSGTAVVRETSAAALARGGWTPDPGKLLFAGNGRQAIAATFSALAGIGERVAVEALTYPVVKAIATRLGITLVPIEVDADGMVPEAVRAAHRISPLRAVYVQPAVQNPLGLTMSAGRRQALAEVLTELGVPAIEDGINGFLRDDLPPLLALAPEQVILVDSLSKRLAPGMSLGFVVPPDRFADRIAAALRSGGWTALRFGMEVATRCMADGTLAEIEAAKRLDALARQELRAECLAEFSVRADPRSFHCWWDLPEQWRAETFVAAAARRGIAVSPAAAFTVGAGHAPSAVRLALSGPPPAQLKAALDQLAALARGTAEDAGTE</sequence>
<comment type="similarity">
    <text evidence="1">In the C-terminal section; belongs to the class-I pyridoxal-phosphate-dependent aminotransferase family.</text>
</comment>
<dbReference type="SUPFAM" id="SSF53383">
    <property type="entry name" value="PLP-dependent transferases"/>
    <property type="match status" value="1"/>
</dbReference>
<evidence type="ECO:0000256" key="5">
    <source>
        <dbReference type="ARBA" id="ARBA00023163"/>
    </source>
</evidence>
<dbReference type="InterPro" id="IPR036388">
    <property type="entry name" value="WH-like_DNA-bd_sf"/>
</dbReference>
<dbReference type="Gene3D" id="3.90.1150.10">
    <property type="entry name" value="Aspartate Aminotransferase, domain 1"/>
    <property type="match status" value="1"/>
</dbReference>
<dbReference type="CDD" id="cd00609">
    <property type="entry name" value="AAT_like"/>
    <property type="match status" value="1"/>
</dbReference>
<evidence type="ECO:0000313" key="9">
    <source>
        <dbReference type="Proteomes" id="UP000741013"/>
    </source>
</evidence>
<evidence type="ECO:0000256" key="1">
    <source>
        <dbReference type="ARBA" id="ARBA00005384"/>
    </source>
</evidence>